<dbReference type="GO" id="GO:0000272">
    <property type="term" value="P:polysaccharide catabolic process"/>
    <property type="evidence" value="ECO:0007669"/>
    <property type="project" value="TreeGrafter"/>
</dbReference>
<dbReference type="AlphaFoldDB" id="A0A319CPY7"/>
<dbReference type="OrthoDB" id="2317065at2759"/>
<dbReference type="InterPro" id="IPR008928">
    <property type="entry name" value="6-hairpin_glycosidase_sf"/>
</dbReference>
<dbReference type="GO" id="GO:0052757">
    <property type="term" value="F:chondroitin hydrolase activity"/>
    <property type="evidence" value="ECO:0007669"/>
    <property type="project" value="TreeGrafter"/>
</dbReference>
<evidence type="ECO:0000256" key="3">
    <source>
        <dbReference type="SAM" id="MobiDB-lite"/>
    </source>
</evidence>
<accession>A0A319CPY7</accession>
<protein>
    <submittedName>
        <fullName evidence="4">Glycosyl hydrolase family 88 protein</fullName>
    </submittedName>
</protein>
<keyword evidence="1 4" id="KW-0378">Hydrolase</keyword>
<dbReference type="RefSeq" id="XP_025496391.1">
    <property type="nucleotide sequence ID" value="XM_025640074.1"/>
</dbReference>
<dbReference type="EMBL" id="KZ821677">
    <property type="protein sequence ID" value="PYH86191.1"/>
    <property type="molecule type" value="Genomic_DNA"/>
</dbReference>
<dbReference type="InterPro" id="IPR052369">
    <property type="entry name" value="UG_Glycosaminoglycan_Hydrolase"/>
</dbReference>
<dbReference type="PANTHER" id="PTHR36845:SF1">
    <property type="entry name" value="HYDROLASE, PUTATIVE (AFU_ORTHOLOGUE AFUA_7G05090)-RELATED"/>
    <property type="match status" value="1"/>
</dbReference>
<dbReference type="PANTHER" id="PTHR36845">
    <property type="entry name" value="HYDROLASE, PUTATIVE (AFU_ORTHOLOGUE AFUA_7G05090)-RELATED"/>
    <property type="match status" value="1"/>
</dbReference>
<dbReference type="Proteomes" id="UP000248340">
    <property type="component" value="Unassembled WGS sequence"/>
</dbReference>
<gene>
    <name evidence="4" type="ORF">BO82DRAFT_418540</name>
</gene>
<evidence type="ECO:0000256" key="2">
    <source>
        <dbReference type="ARBA" id="ARBA00038358"/>
    </source>
</evidence>
<dbReference type="VEuPathDB" id="FungiDB:BO82DRAFT_418540"/>
<dbReference type="InterPro" id="IPR012341">
    <property type="entry name" value="6hp_glycosidase-like_sf"/>
</dbReference>
<dbReference type="GeneID" id="37142816"/>
<keyword evidence="5" id="KW-1185">Reference proteome</keyword>
<dbReference type="SUPFAM" id="SSF48208">
    <property type="entry name" value="Six-hairpin glycosidases"/>
    <property type="match status" value="1"/>
</dbReference>
<evidence type="ECO:0000313" key="4">
    <source>
        <dbReference type="EMBL" id="PYH86191.1"/>
    </source>
</evidence>
<organism evidence="4 5">
    <name type="scientific">Aspergillus uvarum CBS 121591</name>
    <dbReference type="NCBI Taxonomy" id="1448315"/>
    <lineage>
        <taxon>Eukaryota</taxon>
        <taxon>Fungi</taxon>
        <taxon>Dikarya</taxon>
        <taxon>Ascomycota</taxon>
        <taxon>Pezizomycotina</taxon>
        <taxon>Eurotiomycetes</taxon>
        <taxon>Eurotiomycetidae</taxon>
        <taxon>Eurotiales</taxon>
        <taxon>Aspergillaceae</taxon>
        <taxon>Aspergillus</taxon>
        <taxon>Aspergillus subgen. Circumdati</taxon>
    </lineage>
</organism>
<evidence type="ECO:0000256" key="1">
    <source>
        <dbReference type="ARBA" id="ARBA00022801"/>
    </source>
</evidence>
<evidence type="ECO:0000313" key="5">
    <source>
        <dbReference type="Proteomes" id="UP000248340"/>
    </source>
</evidence>
<proteinExistence type="inferred from homology"/>
<reference evidence="4 5" key="1">
    <citation type="submission" date="2016-12" db="EMBL/GenBank/DDBJ databases">
        <title>The genomes of Aspergillus section Nigri reveals drivers in fungal speciation.</title>
        <authorList>
            <consortium name="DOE Joint Genome Institute"/>
            <person name="Vesth T.C."/>
            <person name="Nybo J."/>
            <person name="Theobald S."/>
            <person name="Brandl J."/>
            <person name="Frisvad J.C."/>
            <person name="Nielsen K.F."/>
            <person name="Lyhne E.K."/>
            <person name="Kogle M.E."/>
            <person name="Kuo A."/>
            <person name="Riley R."/>
            <person name="Clum A."/>
            <person name="Nolan M."/>
            <person name="Lipzen A."/>
            <person name="Salamov A."/>
            <person name="Henrissat B."/>
            <person name="Wiebenga A."/>
            <person name="De Vries R.P."/>
            <person name="Grigoriev I.V."/>
            <person name="Mortensen U.H."/>
            <person name="Andersen M.R."/>
            <person name="Baker S.E."/>
        </authorList>
    </citation>
    <scope>NUCLEOTIDE SEQUENCE [LARGE SCALE GENOMIC DNA]</scope>
    <source>
        <strain evidence="4 5">CBS 121591</strain>
    </source>
</reference>
<dbReference type="STRING" id="1448315.A0A319CPY7"/>
<comment type="similarity">
    <text evidence="2">Belongs to the glycosyl hydrolase 88 family.</text>
</comment>
<name>A0A319CPY7_9EURO</name>
<dbReference type="Gene3D" id="1.50.10.10">
    <property type="match status" value="1"/>
</dbReference>
<feature type="region of interest" description="Disordered" evidence="3">
    <location>
        <begin position="378"/>
        <end position="415"/>
    </location>
</feature>
<sequence>MSSTLPKSLTDIFFSESVAAKLWYVASKAQGKAEPPTFYPEYTGRDGGRYVYRDLSFWTSGFFPGSLYLLLERQTKYNQCRIGGRTPGPHHVQLEHLCQWWTTNLHQNALLSTTHDLGFMIAPWAIKAWELQHDARALSTLVVAAHTLARRFCPRVQAIRSWDTCITKRYAFKDPSKDFLVIIDNMLNLDMLFWVAKATNDHRLFDIAVAHARTTQQHHIRPDNSSYHVVNFDDMTAKPKQKFTNQGFSDESCWSRGQAWGILGFAQTFFWTQDRSFLATAQALADYFIEHLPPDGVPYWDFDAPVTSETPRDTSAAMIASCGMLLLYKGFRTQGFEEVAGRYSRAVERIVQGTLASCLNPPTFRFTVSPSEQQFETYEDGAPSEHQPKQESGSLVVDDGTEGGKTKTNHPPKETILNGATINNYEFAPRRWANHGLVYADYYFMLLGNMLLELGLVEPGT</sequence>